<dbReference type="FunFam" id="1.10.510.10:FF:000087">
    <property type="entry name" value="Mitogen-activated protein kinase kinase kinase 12"/>
    <property type="match status" value="1"/>
</dbReference>
<feature type="compositionally biased region" description="Basic and acidic residues" evidence="11">
    <location>
        <begin position="26"/>
        <end position="39"/>
    </location>
</feature>
<dbReference type="InterPro" id="IPR011009">
    <property type="entry name" value="Kinase-like_dom_sf"/>
</dbReference>
<dbReference type="Pfam" id="PF07714">
    <property type="entry name" value="PK_Tyr_Ser-Thr"/>
    <property type="match status" value="1"/>
</dbReference>
<dbReference type="AlphaFoldDB" id="A0A7M5WY81"/>
<dbReference type="GeneID" id="136815575"/>
<organism evidence="13 14">
    <name type="scientific">Clytia hemisphaerica</name>
    <dbReference type="NCBI Taxonomy" id="252671"/>
    <lineage>
        <taxon>Eukaryota</taxon>
        <taxon>Metazoa</taxon>
        <taxon>Cnidaria</taxon>
        <taxon>Hydrozoa</taxon>
        <taxon>Hydroidolina</taxon>
        <taxon>Leptothecata</taxon>
        <taxon>Obeliida</taxon>
        <taxon>Clytiidae</taxon>
        <taxon>Clytia</taxon>
    </lineage>
</organism>
<dbReference type="Gene3D" id="3.30.200.20">
    <property type="entry name" value="Phosphorylase Kinase, domain 1"/>
    <property type="match status" value="1"/>
</dbReference>
<feature type="coiled-coil region" evidence="10">
    <location>
        <begin position="412"/>
        <end position="472"/>
    </location>
</feature>
<dbReference type="InterPro" id="IPR001245">
    <property type="entry name" value="Ser-Thr/Tyr_kinase_cat_dom"/>
</dbReference>
<dbReference type="EnsemblMetazoa" id="CLYHEMT014459.2">
    <property type="protein sequence ID" value="CLYHEMP014459.2"/>
    <property type="gene ID" value="CLYHEMG014459"/>
</dbReference>
<evidence type="ECO:0000256" key="5">
    <source>
        <dbReference type="ARBA" id="ARBA00022741"/>
    </source>
</evidence>
<dbReference type="Gene3D" id="1.10.510.10">
    <property type="entry name" value="Transferase(Phosphotransferase) domain 1"/>
    <property type="match status" value="1"/>
</dbReference>
<dbReference type="InterPro" id="IPR008271">
    <property type="entry name" value="Ser/Thr_kinase_AS"/>
</dbReference>
<evidence type="ECO:0000256" key="1">
    <source>
        <dbReference type="ARBA" id="ARBA00006529"/>
    </source>
</evidence>
<keyword evidence="5" id="KW-0547">Nucleotide-binding</keyword>
<dbReference type="GO" id="GO:0005524">
    <property type="term" value="F:ATP binding"/>
    <property type="evidence" value="ECO:0007669"/>
    <property type="project" value="UniProtKB-KW"/>
</dbReference>
<feature type="compositionally biased region" description="Polar residues" evidence="11">
    <location>
        <begin position="562"/>
        <end position="576"/>
    </location>
</feature>
<dbReference type="PROSITE" id="PS50011">
    <property type="entry name" value="PROTEIN_KINASE_DOM"/>
    <property type="match status" value="1"/>
</dbReference>
<dbReference type="PROSITE" id="PS00108">
    <property type="entry name" value="PROTEIN_KINASE_ST"/>
    <property type="match status" value="1"/>
</dbReference>
<dbReference type="SMART" id="SM00220">
    <property type="entry name" value="S_TKc"/>
    <property type="match status" value="1"/>
</dbReference>
<evidence type="ECO:0000256" key="3">
    <source>
        <dbReference type="ARBA" id="ARBA00022527"/>
    </source>
</evidence>
<dbReference type="PRINTS" id="PR00109">
    <property type="entry name" value="TYRKINASE"/>
</dbReference>
<evidence type="ECO:0000259" key="12">
    <source>
        <dbReference type="PROSITE" id="PS50011"/>
    </source>
</evidence>
<evidence type="ECO:0000256" key="9">
    <source>
        <dbReference type="ARBA" id="ARBA00048329"/>
    </source>
</evidence>
<keyword evidence="6" id="KW-0418">Kinase</keyword>
<keyword evidence="3" id="KW-0723">Serine/threonine-protein kinase</keyword>
<dbReference type="InterPro" id="IPR051681">
    <property type="entry name" value="Ser/Thr_Kinases-Pseudokinases"/>
</dbReference>
<reference evidence="13" key="1">
    <citation type="submission" date="2021-01" db="UniProtKB">
        <authorList>
            <consortium name="EnsemblMetazoa"/>
        </authorList>
    </citation>
    <scope>IDENTIFICATION</scope>
</reference>
<dbReference type="OrthoDB" id="339325at2759"/>
<dbReference type="Proteomes" id="UP000594262">
    <property type="component" value="Unplaced"/>
</dbReference>
<protein>
    <recommendedName>
        <fullName evidence="2">mitogen-activated protein kinase kinase kinase</fullName>
        <ecNumber evidence="2">2.7.11.25</ecNumber>
    </recommendedName>
</protein>
<evidence type="ECO:0000256" key="10">
    <source>
        <dbReference type="SAM" id="Coils"/>
    </source>
</evidence>
<proteinExistence type="inferred from homology"/>
<keyword evidence="14" id="KW-1185">Reference proteome</keyword>
<dbReference type="GO" id="GO:0004709">
    <property type="term" value="F:MAP kinase kinase kinase activity"/>
    <property type="evidence" value="ECO:0007669"/>
    <property type="project" value="UniProtKB-EC"/>
</dbReference>
<dbReference type="EC" id="2.7.11.25" evidence="2"/>
<dbReference type="GO" id="GO:0005737">
    <property type="term" value="C:cytoplasm"/>
    <property type="evidence" value="ECO:0007669"/>
    <property type="project" value="TreeGrafter"/>
</dbReference>
<sequence length="636" mass="73035">MRSSLLSSMMIQQRNSNNGYSSSSNDSRHFQPDLVRDVPEDAIGSPETPTETPLLGSTDEKTEQSGNKEFSRNADNTKQFFCFSLIRTLLTSLVKPTFGKFNMFNSERKMESTNKDEWEIEINEIDEIQWLGSGAQGAVFLGKWRNQEVAIKKVRTERDTDIKHLRNLDHENIVKFRGVCSKGPSYCLIMEFCAFGQLYDALRNDKEVSPSLLIMWARQIAEGMSYLHSNRIIHRDLKSPNILISNKNNLKISDFGTWKQMSEKSAKMTFAGTVAWMAPEVIRNDPCSEKVDIWSYGILIWELLTNEIPYKGVDYSALIWGVGNNSLKLPVPVTCPEGFKLLLNLCWNSKAKNRPSFRQILMHIDIAATDVLAIPDQKYFGKQLTWRKEVMDYFNWLKTQGSQLSLLEDDLAAKKREEIMQARQVRKEYEERLMRANSLYKELDECMKQLRIREEEIKRREAEIELLEQRKLEEFNTQELVTRSLDAEEILHEGAIKHSARARDRAVKTNKLRIKGDLRQVHLSSDHKRPPRSPLLLSALERKERSFSTSSLHSLEEIVQQNGKSMSTSFDHTSPQQRRKQLRQAPVNVNDSGFVGGEEEFIDLDESEGLVWDLHQDNMGGGNVGVGKLRDVGGHL</sequence>
<evidence type="ECO:0000256" key="2">
    <source>
        <dbReference type="ARBA" id="ARBA00012406"/>
    </source>
</evidence>
<keyword evidence="4" id="KW-0808">Transferase</keyword>
<dbReference type="SUPFAM" id="SSF56112">
    <property type="entry name" value="Protein kinase-like (PK-like)"/>
    <property type="match status" value="1"/>
</dbReference>
<name>A0A7M5WY81_9CNID</name>
<feature type="compositionally biased region" description="Low complexity" evidence="11">
    <location>
        <begin position="15"/>
        <end position="25"/>
    </location>
</feature>
<feature type="compositionally biased region" description="Polar residues" evidence="11">
    <location>
        <begin position="1"/>
        <end position="14"/>
    </location>
</feature>
<dbReference type="EnsemblMetazoa" id="CLYHEMT014459.1">
    <property type="protein sequence ID" value="CLYHEMP014459.1"/>
    <property type="gene ID" value="CLYHEMG014459"/>
</dbReference>
<feature type="domain" description="Protein kinase" evidence="12">
    <location>
        <begin position="125"/>
        <end position="366"/>
    </location>
</feature>
<dbReference type="PANTHER" id="PTHR44329:SF304">
    <property type="entry name" value="MITOGEN-ACTIVATED PROTEIN KINASE KINASE KINASE 13-LIKE ISOFORM X1"/>
    <property type="match status" value="1"/>
</dbReference>
<evidence type="ECO:0000313" key="14">
    <source>
        <dbReference type="Proteomes" id="UP000594262"/>
    </source>
</evidence>
<dbReference type="InterPro" id="IPR000719">
    <property type="entry name" value="Prot_kinase_dom"/>
</dbReference>
<evidence type="ECO:0000256" key="4">
    <source>
        <dbReference type="ARBA" id="ARBA00022679"/>
    </source>
</evidence>
<comment type="catalytic activity">
    <reaction evidence="9">
        <text>L-seryl-[protein] + ATP = O-phospho-L-seryl-[protein] + ADP + H(+)</text>
        <dbReference type="Rhea" id="RHEA:17989"/>
        <dbReference type="Rhea" id="RHEA-COMP:9863"/>
        <dbReference type="Rhea" id="RHEA-COMP:11604"/>
        <dbReference type="ChEBI" id="CHEBI:15378"/>
        <dbReference type="ChEBI" id="CHEBI:29999"/>
        <dbReference type="ChEBI" id="CHEBI:30616"/>
        <dbReference type="ChEBI" id="CHEBI:83421"/>
        <dbReference type="ChEBI" id="CHEBI:456216"/>
        <dbReference type="EC" id="2.7.11.25"/>
    </reaction>
</comment>
<keyword evidence="10" id="KW-0175">Coiled coil</keyword>
<feature type="region of interest" description="Disordered" evidence="11">
    <location>
        <begin position="1"/>
        <end position="71"/>
    </location>
</feature>
<evidence type="ECO:0000256" key="6">
    <source>
        <dbReference type="ARBA" id="ARBA00022777"/>
    </source>
</evidence>
<accession>A0A7M5WY81</accession>
<evidence type="ECO:0000256" key="8">
    <source>
        <dbReference type="ARBA" id="ARBA00047559"/>
    </source>
</evidence>
<keyword evidence="7" id="KW-0067">ATP-binding</keyword>
<feature type="region of interest" description="Disordered" evidence="11">
    <location>
        <begin position="562"/>
        <end position="590"/>
    </location>
</feature>
<evidence type="ECO:0000256" key="7">
    <source>
        <dbReference type="ARBA" id="ARBA00022840"/>
    </source>
</evidence>
<evidence type="ECO:0000313" key="13">
    <source>
        <dbReference type="EnsemblMetazoa" id="CLYHEMP014459.1"/>
    </source>
</evidence>
<dbReference type="RefSeq" id="XP_066928130.1">
    <property type="nucleotide sequence ID" value="XM_067072029.1"/>
</dbReference>
<evidence type="ECO:0000256" key="11">
    <source>
        <dbReference type="SAM" id="MobiDB-lite"/>
    </source>
</evidence>
<dbReference type="PANTHER" id="PTHR44329">
    <property type="entry name" value="SERINE/THREONINE-PROTEIN KINASE TNNI3K-RELATED"/>
    <property type="match status" value="1"/>
</dbReference>
<comment type="catalytic activity">
    <reaction evidence="8">
        <text>L-threonyl-[protein] + ATP = O-phospho-L-threonyl-[protein] + ADP + H(+)</text>
        <dbReference type="Rhea" id="RHEA:46608"/>
        <dbReference type="Rhea" id="RHEA-COMP:11060"/>
        <dbReference type="Rhea" id="RHEA-COMP:11605"/>
        <dbReference type="ChEBI" id="CHEBI:15378"/>
        <dbReference type="ChEBI" id="CHEBI:30013"/>
        <dbReference type="ChEBI" id="CHEBI:30616"/>
        <dbReference type="ChEBI" id="CHEBI:61977"/>
        <dbReference type="ChEBI" id="CHEBI:456216"/>
        <dbReference type="EC" id="2.7.11.25"/>
    </reaction>
</comment>
<comment type="similarity">
    <text evidence="1">Belongs to the protein kinase superfamily. STE Ser/Thr protein kinase family. MAP kinase kinase kinase subfamily.</text>
</comment>